<dbReference type="AlphaFoldDB" id="A0A0A2M5J4"/>
<feature type="transmembrane region" description="Helical" evidence="1">
    <location>
        <begin position="12"/>
        <end position="32"/>
    </location>
</feature>
<name>A0A0A2M5J4_9FLAO</name>
<dbReference type="Pfam" id="PF13858">
    <property type="entry name" value="DUF4199"/>
    <property type="match status" value="1"/>
</dbReference>
<gene>
    <name evidence="2" type="ORF">Q765_05245</name>
</gene>
<sequence length="179" mass="19823">MKESVSPAKTALLYGGIFGAIMILQLVILYSLQLDPIQYGWVGLIINFCNFIVFPFTLLILGCIAFRKRNGGYLSVSQCLKNGLIITLTGAILYCLFYAVFVNAVPGYIESSIEQTRIVKLHNEPKIAPAELTKFLDDSRKGMQPGITIPMVMIVYTFIGMIGSFIVGSFLRREKPATV</sequence>
<dbReference type="EMBL" id="JRLX01000004">
    <property type="protein sequence ID" value="KGO87544.1"/>
    <property type="molecule type" value="Genomic_DNA"/>
</dbReference>
<evidence type="ECO:0000313" key="2">
    <source>
        <dbReference type="EMBL" id="KGO87544.1"/>
    </source>
</evidence>
<keyword evidence="3" id="KW-1185">Reference proteome</keyword>
<organism evidence="2 3">
    <name type="scientific">Flavobacterium rivuli WB 3.3-2 = DSM 21788</name>
    <dbReference type="NCBI Taxonomy" id="1121895"/>
    <lineage>
        <taxon>Bacteria</taxon>
        <taxon>Pseudomonadati</taxon>
        <taxon>Bacteroidota</taxon>
        <taxon>Flavobacteriia</taxon>
        <taxon>Flavobacteriales</taxon>
        <taxon>Flavobacteriaceae</taxon>
        <taxon>Flavobacterium</taxon>
    </lineage>
</organism>
<dbReference type="Proteomes" id="UP000030152">
    <property type="component" value="Unassembled WGS sequence"/>
</dbReference>
<keyword evidence="1" id="KW-0472">Membrane</keyword>
<keyword evidence="1" id="KW-0812">Transmembrane</keyword>
<evidence type="ECO:0000256" key="1">
    <source>
        <dbReference type="SAM" id="Phobius"/>
    </source>
</evidence>
<proteinExistence type="predicted"/>
<dbReference type="eggNOG" id="ENOG5031WK9">
    <property type="taxonomic scope" value="Bacteria"/>
</dbReference>
<feature type="transmembrane region" description="Helical" evidence="1">
    <location>
        <begin position="44"/>
        <end position="67"/>
    </location>
</feature>
<dbReference type="STRING" id="1121895.GCA_000378485_01483"/>
<protein>
    <recommendedName>
        <fullName evidence="4">DUF4199 domain-containing protein</fullName>
    </recommendedName>
</protein>
<dbReference type="OrthoDB" id="1122768at2"/>
<keyword evidence="1" id="KW-1133">Transmembrane helix</keyword>
<dbReference type="InterPro" id="IPR025250">
    <property type="entry name" value="DUF4199"/>
</dbReference>
<evidence type="ECO:0008006" key="4">
    <source>
        <dbReference type="Google" id="ProtNLM"/>
    </source>
</evidence>
<evidence type="ECO:0000313" key="3">
    <source>
        <dbReference type="Proteomes" id="UP000030152"/>
    </source>
</evidence>
<dbReference type="RefSeq" id="WP_020212625.1">
    <property type="nucleotide sequence ID" value="NZ_JRLX01000004.1"/>
</dbReference>
<reference evidence="2 3" key="1">
    <citation type="submission" date="2013-09" db="EMBL/GenBank/DDBJ databases">
        <authorList>
            <person name="Zeng Z."/>
            <person name="Chen C."/>
        </authorList>
    </citation>
    <scope>NUCLEOTIDE SEQUENCE [LARGE SCALE GENOMIC DNA]</scope>
    <source>
        <strain evidence="2 3">WB 3.3-2</strain>
    </source>
</reference>
<feature type="transmembrane region" description="Helical" evidence="1">
    <location>
        <begin position="147"/>
        <end position="171"/>
    </location>
</feature>
<feature type="transmembrane region" description="Helical" evidence="1">
    <location>
        <begin position="79"/>
        <end position="101"/>
    </location>
</feature>
<accession>A0A0A2M5J4</accession>
<comment type="caution">
    <text evidence="2">The sequence shown here is derived from an EMBL/GenBank/DDBJ whole genome shotgun (WGS) entry which is preliminary data.</text>
</comment>